<gene>
    <name evidence="2" type="ORF">NYF23_07005</name>
</gene>
<reference evidence="2" key="1">
    <citation type="submission" date="2022-08" db="EMBL/GenBank/DDBJ databases">
        <title>Catabolic pathway analysis in culturable SAR92 clade bacteria reveals their overlooked roles in DMSP degradation in coastal seas.</title>
        <authorList>
            <person name="He X."/>
            <person name="Zhang X."/>
            <person name="Zhang Y."/>
        </authorList>
    </citation>
    <scope>NUCLEOTIDE SEQUENCE</scope>
    <source>
        <strain evidence="2">H455</strain>
    </source>
</reference>
<dbReference type="InterPro" id="IPR029024">
    <property type="entry name" value="TerB-like"/>
</dbReference>
<dbReference type="EMBL" id="CP103416">
    <property type="protein sequence ID" value="UVW33795.1"/>
    <property type="molecule type" value="Genomic_DNA"/>
</dbReference>
<evidence type="ECO:0000313" key="3">
    <source>
        <dbReference type="Proteomes" id="UP001059934"/>
    </source>
</evidence>
<accession>A0ABY5TKA2</accession>
<evidence type="ECO:0000259" key="1">
    <source>
        <dbReference type="Pfam" id="PF05099"/>
    </source>
</evidence>
<feature type="domain" description="Co-chaperone DjlA N-terminal" evidence="1">
    <location>
        <begin position="26"/>
        <end position="141"/>
    </location>
</feature>
<keyword evidence="3" id="KW-1185">Reference proteome</keyword>
<organism evidence="2 3">
    <name type="scientific">SAR92 clade bacterium H455</name>
    <dbReference type="NCBI Taxonomy" id="2974818"/>
    <lineage>
        <taxon>Bacteria</taxon>
        <taxon>Pseudomonadati</taxon>
        <taxon>Pseudomonadota</taxon>
        <taxon>Gammaproteobacteria</taxon>
        <taxon>Cellvibrionales</taxon>
        <taxon>Porticoccaceae</taxon>
        <taxon>SAR92 clade</taxon>
    </lineage>
</organism>
<name>A0ABY5TKA2_9GAMM</name>
<dbReference type="InterPro" id="IPR007791">
    <property type="entry name" value="DjlA_N"/>
</dbReference>
<dbReference type="Proteomes" id="UP001059934">
    <property type="component" value="Chromosome"/>
</dbReference>
<evidence type="ECO:0000313" key="2">
    <source>
        <dbReference type="EMBL" id="UVW33795.1"/>
    </source>
</evidence>
<dbReference type="SUPFAM" id="SSF158682">
    <property type="entry name" value="TerB-like"/>
    <property type="match status" value="1"/>
</dbReference>
<protein>
    <submittedName>
        <fullName evidence="2">TerB family tellurite resistance protein</fullName>
    </submittedName>
</protein>
<dbReference type="Gene3D" id="1.10.3680.10">
    <property type="entry name" value="TerB-like"/>
    <property type="match status" value="1"/>
</dbReference>
<dbReference type="CDD" id="cd07313">
    <property type="entry name" value="terB_like_2"/>
    <property type="match status" value="1"/>
</dbReference>
<proteinExistence type="predicted"/>
<dbReference type="Pfam" id="PF05099">
    <property type="entry name" value="TerB"/>
    <property type="match status" value="1"/>
</dbReference>
<sequence length="147" mass="16488">MINKIKAFFAKNVVDAEDSSISAEQLSTAALLIEVMVIDGNLAEDELQSISATLAQMLELSSDQVDELVLLSRDEVADATSLYQFTKEINAHYSHEKKLNLMTAMWRVAFADGHLDKHEEGIIRRVADLLHLRHSEFIQCKISARDS</sequence>